<feature type="compositionally biased region" description="Polar residues" evidence="1">
    <location>
        <begin position="393"/>
        <end position="409"/>
    </location>
</feature>
<name>A0A804QLG7_MAIZE</name>
<evidence type="ECO:0000313" key="3">
    <source>
        <dbReference type="Proteomes" id="UP000007305"/>
    </source>
</evidence>
<dbReference type="InParanoid" id="A0A804QLG7"/>
<feature type="compositionally biased region" description="Basic and acidic residues" evidence="1">
    <location>
        <begin position="180"/>
        <end position="189"/>
    </location>
</feature>
<dbReference type="Gramene" id="Zm00001eb338570_T001">
    <property type="protein sequence ID" value="Zm00001eb338570_P001"/>
    <property type="gene ID" value="Zm00001eb338570"/>
</dbReference>
<reference evidence="2" key="3">
    <citation type="submission" date="2021-05" db="UniProtKB">
        <authorList>
            <consortium name="EnsemblPlants"/>
        </authorList>
    </citation>
    <scope>IDENTIFICATION</scope>
    <source>
        <strain evidence="2">cv. B73</strain>
    </source>
</reference>
<feature type="region of interest" description="Disordered" evidence="1">
    <location>
        <begin position="101"/>
        <end position="132"/>
    </location>
</feature>
<evidence type="ECO:0000313" key="2">
    <source>
        <dbReference type="EnsemblPlants" id="Zm00001eb338570_P001"/>
    </source>
</evidence>
<proteinExistence type="predicted"/>
<reference evidence="3" key="1">
    <citation type="journal article" date="2009" name="Science">
        <title>The B73 maize genome: complexity, diversity, and dynamics.</title>
        <authorList>
            <person name="Schnable P.S."/>
            <person name="Ware D."/>
            <person name="Fulton R.S."/>
            <person name="Stein J.C."/>
            <person name="Wei F."/>
            <person name="Pasternak S."/>
            <person name="Liang C."/>
            <person name="Zhang J."/>
            <person name="Fulton L."/>
            <person name="Graves T.A."/>
            <person name="Minx P."/>
            <person name="Reily A.D."/>
            <person name="Courtney L."/>
            <person name="Kruchowski S.S."/>
            <person name="Tomlinson C."/>
            <person name="Strong C."/>
            <person name="Delehaunty K."/>
            <person name="Fronick C."/>
            <person name="Courtney B."/>
            <person name="Rock S.M."/>
            <person name="Belter E."/>
            <person name="Du F."/>
            <person name="Kim K."/>
            <person name="Abbott R.M."/>
            <person name="Cotton M."/>
            <person name="Levy A."/>
            <person name="Marchetto P."/>
            <person name="Ochoa K."/>
            <person name="Jackson S.M."/>
            <person name="Gillam B."/>
            <person name="Chen W."/>
            <person name="Yan L."/>
            <person name="Higginbotham J."/>
            <person name="Cardenas M."/>
            <person name="Waligorski J."/>
            <person name="Applebaum E."/>
            <person name="Phelps L."/>
            <person name="Falcone J."/>
            <person name="Kanchi K."/>
            <person name="Thane T."/>
            <person name="Scimone A."/>
            <person name="Thane N."/>
            <person name="Henke J."/>
            <person name="Wang T."/>
            <person name="Ruppert J."/>
            <person name="Shah N."/>
            <person name="Rotter K."/>
            <person name="Hodges J."/>
            <person name="Ingenthron E."/>
            <person name="Cordes M."/>
            <person name="Kohlberg S."/>
            <person name="Sgro J."/>
            <person name="Delgado B."/>
            <person name="Mead K."/>
            <person name="Chinwalla A."/>
            <person name="Leonard S."/>
            <person name="Crouse K."/>
            <person name="Collura K."/>
            <person name="Kudrna D."/>
            <person name="Currie J."/>
            <person name="He R."/>
            <person name="Angelova A."/>
            <person name="Rajasekar S."/>
            <person name="Mueller T."/>
            <person name="Lomeli R."/>
            <person name="Scara G."/>
            <person name="Ko A."/>
            <person name="Delaney K."/>
            <person name="Wissotski M."/>
            <person name="Lopez G."/>
            <person name="Campos D."/>
            <person name="Braidotti M."/>
            <person name="Ashley E."/>
            <person name="Golser W."/>
            <person name="Kim H."/>
            <person name="Lee S."/>
            <person name="Lin J."/>
            <person name="Dujmic Z."/>
            <person name="Kim W."/>
            <person name="Talag J."/>
            <person name="Zuccolo A."/>
            <person name="Fan C."/>
            <person name="Sebastian A."/>
            <person name="Kramer M."/>
            <person name="Spiegel L."/>
            <person name="Nascimento L."/>
            <person name="Zutavern T."/>
            <person name="Miller B."/>
            <person name="Ambroise C."/>
            <person name="Muller S."/>
            <person name="Spooner W."/>
            <person name="Narechania A."/>
            <person name="Ren L."/>
            <person name="Wei S."/>
            <person name="Kumari S."/>
            <person name="Faga B."/>
            <person name="Levy M.J."/>
            <person name="McMahan L."/>
            <person name="Van Buren P."/>
            <person name="Vaughn M.W."/>
            <person name="Ying K."/>
            <person name="Yeh C.-T."/>
            <person name="Emrich S.J."/>
            <person name="Jia Y."/>
            <person name="Kalyanaraman A."/>
            <person name="Hsia A.-P."/>
            <person name="Barbazuk W.B."/>
            <person name="Baucom R.S."/>
            <person name="Brutnell T.P."/>
            <person name="Carpita N.C."/>
            <person name="Chaparro C."/>
            <person name="Chia J.-M."/>
            <person name="Deragon J.-M."/>
            <person name="Estill J.C."/>
            <person name="Fu Y."/>
            <person name="Jeddeloh J.A."/>
            <person name="Han Y."/>
            <person name="Lee H."/>
            <person name="Li P."/>
            <person name="Lisch D.R."/>
            <person name="Liu S."/>
            <person name="Liu Z."/>
            <person name="Nagel D.H."/>
            <person name="McCann M.C."/>
            <person name="SanMiguel P."/>
            <person name="Myers A.M."/>
            <person name="Nettleton D."/>
            <person name="Nguyen J."/>
            <person name="Penning B.W."/>
            <person name="Ponnala L."/>
            <person name="Schneider K.L."/>
            <person name="Schwartz D.C."/>
            <person name="Sharma A."/>
            <person name="Soderlund C."/>
            <person name="Springer N.M."/>
            <person name="Sun Q."/>
            <person name="Wang H."/>
            <person name="Waterman M."/>
            <person name="Westerman R."/>
            <person name="Wolfgruber T.K."/>
            <person name="Yang L."/>
            <person name="Yu Y."/>
            <person name="Zhang L."/>
            <person name="Zhou S."/>
            <person name="Zhu Q."/>
            <person name="Bennetzen J.L."/>
            <person name="Dawe R.K."/>
            <person name="Jiang J."/>
            <person name="Jiang N."/>
            <person name="Presting G.G."/>
            <person name="Wessler S.R."/>
            <person name="Aluru S."/>
            <person name="Martienssen R.A."/>
            <person name="Clifton S.W."/>
            <person name="McCombie W.R."/>
            <person name="Wing R.A."/>
            <person name="Wilson R.K."/>
        </authorList>
    </citation>
    <scope>NUCLEOTIDE SEQUENCE [LARGE SCALE GENOMIC DNA]</scope>
    <source>
        <strain evidence="3">cv. B73</strain>
    </source>
</reference>
<feature type="compositionally biased region" description="Basic residues" evidence="1">
    <location>
        <begin position="360"/>
        <end position="370"/>
    </location>
</feature>
<dbReference type="EnsemblPlants" id="Zm00001eb338570_T001">
    <property type="protein sequence ID" value="Zm00001eb338570_P001"/>
    <property type="gene ID" value="Zm00001eb338570"/>
</dbReference>
<protein>
    <submittedName>
        <fullName evidence="2">Uncharacterized protein</fullName>
    </submittedName>
</protein>
<reference evidence="2" key="2">
    <citation type="submission" date="2019-07" db="EMBL/GenBank/DDBJ databases">
        <authorList>
            <person name="Seetharam A."/>
            <person name="Woodhouse M."/>
            <person name="Cannon E."/>
        </authorList>
    </citation>
    <scope>NUCLEOTIDE SEQUENCE [LARGE SCALE GENOMIC DNA]</scope>
    <source>
        <strain evidence="2">cv. B73</strain>
    </source>
</reference>
<feature type="region of interest" description="Disordered" evidence="1">
    <location>
        <begin position="176"/>
        <end position="287"/>
    </location>
</feature>
<feature type="region of interest" description="Disordered" evidence="1">
    <location>
        <begin position="349"/>
        <end position="409"/>
    </location>
</feature>
<sequence>MRAAELHLHVQLRRLAHRHRQPARVQPALQPHRRPLPLRHHLLPPLHRPLLRRPPRRRLPRCVCACARRPPPPPPPPPLLLGAFPSLTRTPPRRSASVRPAAAAAVPAVPRQGPAPGRQLRRRRRHRHGSALLPGDRRVRQALDQPVPQRPARLVRAAQAVALQLTERVQGVLQQVPLPGRRDRGERLQLRLLQGQDPGRRQDLRPHGRRRGHRCHREADQGRRHAPGGAGEPAHGLLVGVPDPAPGPQRQRLRRRRLPQDVQRLRAAPQRCAPAETAGAPGEVPAGEDHVRRLLRRRHVLRQEPQAVRVHAGAAADVLRRRRAVQLQPEGELRRAGVQRVRGPVGVRQLGRRAPDGGRLPRHRRQHPQRALHQPQAPLIRTPVVEARRPSIGSRSSYNCSGANNVAGL</sequence>
<organism evidence="2 3">
    <name type="scientific">Zea mays</name>
    <name type="common">Maize</name>
    <dbReference type="NCBI Taxonomy" id="4577"/>
    <lineage>
        <taxon>Eukaryota</taxon>
        <taxon>Viridiplantae</taxon>
        <taxon>Streptophyta</taxon>
        <taxon>Embryophyta</taxon>
        <taxon>Tracheophyta</taxon>
        <taxon>Spermatophyta</taxon>
        <taxon>Magnoliopsida</taxon>
        <taxon>Liliopsida</taxon>
        <taxon>Poales</taxon>
        <taxon>Poaceae</taxon>
        <taxon>PACMAD clade</taxon>
        <taxon>Panicoideae</taxon>
        <taxon>Andropogonodae</taxon>
        <taxon>Andropogoneae</taxon>
        <taxon>Tripsacinae</taxon>
        <taxon>Zea</taxon>
    </lineage>
</organism>
<dbReference type="AlphaFoldDB" id="A0A804QLG7"/>
<feature type="compositionally biased region" description="Basic residues" evidence="1">
    <location>
        <begin position="119"/>
        <end position="129"/>
    </location>
</feature>
<feature type="compositionally biased region" description="Basic residues" evidence="1">
    <location>
        <begin position="207"/>
        <end position="216"/>
    </location>
</feature>
<feature type="compositionally biased region" description="Low complexity" evidence="1">
    <location>
        <begin position="101"/>
        <end position="118"/>
    </location>
</feature>
<dbReference type="Proteomes" id="UP000007305">
    <property type="component" value="Chromosome 8"/>
</dbReference>
<evidence type="ECO:0000256" key="1">
    <source>
        <dbReference type="SAM" id="MobiDB-lite"/>
    </source>
</evidence>
<accession>A0A804QLG7</accession>
<keyword evidence="3" id="KW-1185">Reference proteome</keyword>